<dbReference type="Pfam" id="PF13786">
    <property type="entry name" value="DUF4179"/>
    <property type="match status" value="1"/>
</dbReference>
<evidence type="ECO:0000256" key="1">
    <source>
        <dbReference type="SAM" id="Phobius"/>
    </source>
</evidence>
<dbReference type="InterPro" id="IPR025436">
    <property type="entry name" value="DUF4179"/>
</dbReference>
<proteinExistence type="predicted"/>
<sequence length="341" mass="38191">MSMKEWMNLDIDELELVEVSEVEKQRVKQHVLKKRRQAPIWRRLAAVAIIMVGATTFTGFAFPSVASQIPFMDNVIDYFQDGDRSYKDFDIFSTNVGLTETSNGVTVMIDDAIYDGTNVIVSFAFETEHDFGQDVSISAPHWFSVAGEIGAGGSMQITKISETSYVGLARVTPFFKDEQYPETVNVTWKPKVFYSTTEDLKVKGDWSFAFSLNRLTGNKQLINQTVQHKDISFTLQSIEFTDISTIISYEQLVSDELLEKWDGVTPLFYITDDLGHMYVNGLSGPSTSVNSQKTLNGSTTFDAIQEGASQLIIQPVEMASLWNGKGHADIKLDPIIIDLKK</sequence>
<dbReference type="STRING" id="33935.ADM90_11690"/>
<dbReference type="EMBL" id="LGCI01000006">
    <property type="protein sequence ID" value="KOY82286.1"/>
    <property type="molecule type" value="Genomic_DNA"/>
</dbReference>
<feature type="transmembrane region" description="Helical" evidence="1">
    <location>
        <begin position="44"/>
        <end position="62"/>
    </location>
</feature>
<evidence type="ECO:0000259" key="2">
    <source>
        <dbReference type="Pfam" id="PF13786"/>
    </source>
</evidence>
<dbReference type="Proteomes" id="UP000037977">
    <property type="component" value="Unassembled WGS sequence"/>
</dbReference>
<protein>
    <recommendedName>
        <fullName evidence="6">ECF-type sigma factor negative effector</fullName>
    </recommendedName>
</protein>
<evidence type="ECO:0000259" key="3">
    <source>
        <dbReference type="Pfam" id="PF18705"/>
    </source>
</evidence>
<dbReference type="Gene3D" id="2.60.40.1640">
    <property type="entry name" value="Conserved domain protein"/>
    <property type="match status" value="1"/>
</dbReference>
<dbReference type="Pfam" id="PF18705">
    <property type="entry name" value="DUF5643"/>
    <property type="match status" value="1"/>
</dbReference>
<dbReference type="RefSeq" id="WP_053995188.1">
    <property type="nucleotide sequence ID" value="NZ_CP065643.1"/>
</dbReference>
<dbReference type="Gene3D" id="2.60.40.1630">
    <property type="entry name" value="bacillus anthracis domain"/>
    <property type="match status" value="1"/>
</dbReference>
<keyword evidence="1" id="KW-1133">Transmembrane helix</keyword>
<feature type="domain" description="DUF4179" evidence="2">
    <location>
        <begin position="40"/>
        <end position="126"/>
    </location>
</feature>
<keyword evidence="1" id="KW-0472">Membrane</keyword>
<dbReference type="OrthoDB" id="2541898at2"/>
<evidence type="ECO:0008006" key="6">
    <source>
        <dbReference type="Google" id="ProtNLM"/>
    </source>
</evidence>
<name>A0A0M9DKJ1_9BACI</name>
<dbReference type="InterPro" id="IPR040680">
    <property type="entry name" value="DUF5643"/>
</dbReference>
<evidence type="ECO:0000313" key="4">
    <source>
        <dbReference type="EMBL" id="KOY82286.1"/>
    </source>
</evidence>
<reference evidence="4 5" key="1">
    <citation type="submission" date="2015-07" db="EMBL/GenBank/DDBJ databases">
        <title>Genome sequencing project for genomic taxonomy and phylogenomics of Bacillus-like bacteria.</title>
        <authorList>
            <person name="Liu B."/>
            <person name="Wang J."/>
            <person name="Zhu Y."/>
            <person name="Liu G."/>
            <person name="Chen Q."/>
            <person name="Chen Z."/>
            <person name="Che J."/>
            <person name="Ge C."/>
            <person name="Shi H."/>
            <person name="Pan Z."/>
            <person name="Liu X."/>
        </authorList>
    </citation>
    <scope>NUCLEOTIDE SEQUENCE [LARGE SCALE GENOMIC DNA]</scope>
    <source>
        <strain evidence="4 5">DSM 54</strain>
    </source>
</reference>
<keyword evidence="1" id="KW-0812">Transmembrane</keyword>
<keyword evidence="5" id="KW-1185">Reference proteome</keyword>
<dbReference type="PATRIC" id="fig|33935.3.peg.4261"/>
<gene>
    <name evidence="4" type="ORF">ADM90_11690</name>
</gene>
<evidence type="ECO:0000313" key="5">
    <source>
        <dbReference type="Proteomes" id="UP000037977"/>
    </source>
</evidence>
<dbReference type="AlphaFoldDB" id="A0A0M9DKJ1"/>
<feature type="domain" description="DUF5643" evidence="3">
    <location>
        <begin position="219"/>
        <end position="338"/>
    </location>
</feature>
<accession>A0A0M9DKJ1</accession>
<organism evidence="4 5">
    <name type="scientific">Lysinibacillus macroides</name>
    <dbReference type="NCBI Taxonomy" id="33935"/>
    <lineage>
        <taxon>Bacteria</taxon>
        <taxon>Bacillati</taxon>
        <taxon>Bacillota</taxon>
        <taxon>Bacilli</taxon>
        <taxon>Bacillales</taxon>
        <taxon>Bacillaceae</taxon>
        <taxon>Lysinibacillus</taxon>
    </lineage>
</organism>
<comment type="caution">
    <text evidence="4">The sequence shown here is derived from an EMBL/GenBank/DDBJ whole genome shotgun (WGS) entry which is preliminary data.</text>
</comment>